<organism evidence="6">
    <name type="scientific">Scylla olivacea</name>
    <name type="common">Orange mud crab</name>
    <name type="synonym">Cancer olivacea</name>
    <dbReference type="NCBI Taxonomy" id="85551"/>
    <lineage>
        <taxon>Eukaryota</taxon>
        <taxon>Metazoa</taxon>
        <taxon>Ecdysozoa</taxon>
        <taxon>Arthropoda</taxon>
        <taxon>Crustacea</taxon>
        <taxon>Multicrustacea</taxon>
        <taxon>Malacostraca</taxon>
        <taxon>Eumalacostraca</taxon>
        <taxon>Eucarida</taxon>
        <taxon>Decapoda</taxon>
        <taxon>Pleocyemata</taxon>
        <taxon>Brachyura</taxon>
        <taxon>Eubrachyura</taxon>
        <taxon>Portunoidea</taxon>
        <taxon>Portunidae</taxon>
        <taxon>Portuninae</taxon>
        <taxon>Scylla</taxon>
    </lineage>
</organism>
<dbReference type="InterPro" id="IPR011992">
    <property type="entry name" value="EF-hand-dom_pair"/>
</dbReference>
<evidence type="ECO:0000256" key="3">
    <source>
        <dbReference type="ARBA" id="ARBA00022837"/>
    </source>
</evidence>
<dbReference type="AlphaFoldDB" id="A0A0P4WFV4"/>
<dbReference type="PROSITE" id="PS50222">
    <property type="entry name" value="EF_HAND_2"/>
    <property type="match status" value="2"/>
</dbReference>
<evidence type="ECO:0000259" key="5">
    <source>
        <dbReference type="PROSITE" id="PS50222"/>
    </source>
</evidence>
<dbReference type="PANTHER" id="PTHR23049">
    <property type="entry name" value="MYOSIN REGULATORY LIGHT CHAIN 2"/>
    <property type="match status" value="1"/>
</dbReference>
<dbReference type="FunFam" id="1.10.238.10:FF:000007">
    <property type="entry name" value="Putative myosin regulatory light chain sqh"/>
    <property type="match status" value="1"/>
</dbReference>
<sequence>MSRKSGSRSSSRRSKKSGGGSNVFDMFTQRQVAEFKEGFQLMDRDKDGVIGKNDLRGTFDEIGRICNDQELDEMLADAPGPINFTMLLNMFAERSTGEADDDDVVAKAFLAFSDEEGNIDCDVFRHALMTWGDVFSAQEADDALDQMDVDEEGKIDVHSIIQMLTAGTSDDAPAEEEAAA</sequence>
<dbReference type="InterPro" id="IPR050403">
    <property type="entry name" value="Myosin_RLC"/>
</dbReference>
<dbReference type="Gene3D" id="1.10.238.10">
    <property type="entry name" value="EF-hand"/>
    <property type="match status" value="2"/>
</dbReference>
<keyword evidence="1" id="KW-0479">Metal-binding</keyword>
<proteinExistence type="predicted"/>
<feature type="region of interest" description="Disordered" evidence="4">
    <location>
        <begin position="1"/>
        <end position="23"/>
    </location>
</feature>
<dbReference type="GO" id="GO:0005509">
    <property type="term" value="F:calcium ion binding"/>
    <property type="evidence" value="ECO:0007669"/>
    <property type="project" value="InterPro"/>
</dbReference>
<dbReference type="InterPro" id="IPR002048">
    <property type="entry name" value="EF_hand_dom"/>
</dbReference>
<feature type="compositionally biased region" description="Basic residues" evidence="4">
    <location>
        <begin position="1"/>
        <end position="16"/>
    </location>
</feature>
<evidence type="ECO:0000256" key="2">
    <source>
        <dbReference type="ARBA" id="ARBA00022737"/>
    </source>
</evidence>
<accession>A0A0P4WFV4</accession>
<keyword evidence="2" id="KW-0677">Repeat</keyword>
<evidence type="ECO:0000313" key="6">
    <source>
        <dbReference type="EMBL" id="JAI67674.1"/>
    </source>
</evidence>
<dbReference type="PROSITE" id="PS00018">
    <property type="entry name" value="EF_HAND_1"/>
    <property type="match status" value="1"/>
</dbReference>
<evidence type="ECO:0000256" key="4">
    <source>
        <dbReference type="SAM" id="MobiDB-lite"/>
    </source>
</evidence>
<keyword evidence="3" id="KW-0106">Calcium</keyword>
<evidence type="ECO:0000256" key="1">
    <source>
        <dbReference type="ARBA" id="ARBA00022723"/>
    </source>
</evidence>
<dbReference type="EMBL" id="GDRN01026742">
    <property type="protein sequence ID" value="JAI67674.1"/>
    <property type="molecule type" value="Transcribed_RNA"/>
</dbReference>
<dbReference type="InterPro" id="IPR018247">
    <property type="entry name" value="EF_Hand_1_Ca_BS"/>
</dbReference>
<feature type="domain" description="EF-hand" evidence="5">
    <location>
        <begin position="30"/>
        <end position="65"/>
    </location>
</feature>
<feature type="domain" description="EF-hand" evidence="5">
    <location>
        <begin position="135"/>
        <end position="170"/>
    </location>
</feature>
<reference evidence="6" key="1">
    <citation type="submission" date="2015-09" db="EMBL/GenBank/DDBJ databases">
        <title>Scylla olivacea transcriptome.</title>
        <authorList>
            <person name="Ikhwanuddin M."/>
        </authorList>
    </citation>
    <scope>NUCLEOTIDE SEQUENCE</scope>
</reference>
<dbReference type="SUPFAM" id="SSF47473">
    <property type="entry name" value="EF-hand"/>
    <property type="match status" value="1"/>
</dbReference>
<dbReference type="GO" id="GO:0009791">
    <property type="term" value="P:post-embryonic development"/>
    <property type="evidence" value="ECO:0007669"/>
    <property type="project" value="UniProtKB-ARBA"/>
</dbReference>
<protein>
    <recommendedName>
        <fullName evidence="5">EF-hand domain-containing protein</fullName>
    </recommendedName>
</protein>
<dbReference type="SMART" id="SM00054">
    <property type="entry name" value="EFh"/>
    <property type="match status" value="2"/>
</dbReference>
<name>A0A0P4WFV4_SCYOL</name>